<name>A0A4P6KTS5_9BURK</name>
<dbReference type="InterPro" id="IPR006015">
    <property type="entry name" value="Universal_stress_UspA"/>
</dbReference>
<dbReference type="SUPFAM" id="SSF52402">
    <property type="entry name" value="Adenine nucleotide alpha hydrolases-like"/>
    <property type="match status" value="2"/>
</dbReference>
<dbReference type="AlphaFoldDB" id="A0A4P6KTS5"/>
<dbReference type="CDD" id="cd00293">
    <property type="entry name" value="USP-like"/>
    <property type="match status" value="2"/>
</dbReference>
<dbReference type="OrthoDB" id="9804721at2"/>
<dbReference type="Gene3D" id="3.40.50.12370">
    <property type="match status" value="1"/>
</dbReference>
<evidence type="ECO:0000313" key="3">
    <source>
        <dbReference type="EMBL" id="QBE62310.1"/>
    </source>
</evidence>
<dbReference type="Proteomes" id="UP000290637">
    <property type="component" value="Chromosome"/>
</dbReference>
<keyword evidence="4" id="KW-1185">Reference proteome</keyword>
<dbReference type="PANTHER" id="PTHR46268:SF15">
    <property type="entry name" value="UNIVERSAL STRESS PROTEIN HP_0031"/>
    <property type="match status" value="1"/>
</dbReference>
<proteinExistence type="inferred from homology"/>
<dbReference type="PRINTS" id="PR01438">
    <property type="entry name" value="UNVRSLSTRESS"/>
</dbReference>
<accession>A0A4P6KTS5</accession>
<evidence type="ECO:0000313" key="4">
    <source>
        <dbReference type="Proteomes" id="UP000290637"/>
    </source>
</evidence>
<reference evidence="3 4" key="1">
    <citation type="submission" date="2019-02" db="EMBL/GenBank/DDBJ databases">
        <title>Draft Genome Sequences of Six Type Strains of the Genus Massilia.</title>
        <authorList>
            <person name="Miess H."/>
            <person name="Frediansyhah A."/>
            <person name="Gross H."/>
        </authorList>
    </citation>
    <scope>NUCLEOTIDE SEQUENCE [LARGE SCALE GENOMIC DNA]</scope>
    <source>
        <strain evidence="3 4">DSM 17473</strain>
    </source>
</reference>
<gene>
    <name evidence="3" type="ORF">EWM63_04360</name>
</gene>
<organism evidence="3 4">
    <name type="scientific">Pseudoduganella lutea</name>
    <dbReference type="NCBI Taxonomy" id="321985"/>
    <lineage>
        <taxon>Bacteria</taxon>
        <taxon>Pseudomonadati</taxon>
        <taxon>Pseudomonadota</taxon>
        <taxon>Betaproteobacteria</taxon>
        <taxon>Burkholderiales</taxon>
        <taxon>Oxalobacteraceae</taxon>
        <taxon>Telluria group</taxon>
        <taxon>Pseudoduganella</taxon>
    </lineage>
</organism>
<dbReference type="Pfam" id="PF00582">
    <property type="entry name" value="Usp"/>
    <property type="match status" value="2"/>
</dbReference>
<dbReference type="EMBL" id="CP035913">
    <property type="protein sequence ID" value="QBE62310.1"/>
    <property type="molecule type" value="Genomic_DNA"/>
</dbReference>
<comment type="similarity">
    <text evidence="1">Belongs to the universal stress protein A family.</text>
</comment>
<feature type="domain" description="UspA" evidence="2">
    <location>
        <begin position="3"/>
        <end position="145"/>
    </location>
</feature>
<evidence type="ECO:0000256" key="1">
    <source>
        <dbReference type="ARBA" id="ARBA00008791"/>
    </source>
</evidence>
<protein>
    <submittedName>
        <fullName evidence="3">Universal stress protein</fullName>
    </submittedName>
</protein>
<dbReference type="PANTHER" id="PTHR46268">
    <property type="entry name" value="STRESS RESPONSE PROTEIN NHAX"/>
    <property type="match status" value="1"/>
</dbReference>
<feature type="domain" description="UspA" evidence="2">
    <location>
        <begin position="171"/>
        <end position="301"/>
    </location>
</feature>
<dbReference type="RefSeq" id="WP_130185446.1">
    <property type="nucleotide sequence ID" value="NZ_CP035913.1"/>
</dbReference>
<sequence length="302" mass="31588">MGYKTILVHVDEAPHSAARVLMAAELALQHGAHVIGVALTGVSRFLYQNEMVDDEDPNLAQHLDVLRERASRALADFAPQLRALGVHGFEERVLDDEPGTGLALVARHADLVIVGQALPDARSSSPAAFPAEVLTESGCPVLVVPNTARPRGSISVTPAGVASAGSPTPGRHVLVAWNASKEAARAVREALPLLAGAEKVTVAIIDADLRPAAFGDTPGAEVLAWLARHGIAADVQVRQAARQGLLKRPGDVGEVLMGLAGETGCDLVVLGAYGHSRFRETLLGGVTRTVLESMTVPVLMAH</sequence>
<dbReference type="KEGG" id="plue:EWM63_04360"/>
<evidence type="ECO:0000259" key="2">
    <source>
        <dbReference type="Pfam" id="PF00582"/>
    </source>
</evidence>
<dbReference type="InterPro" id="IPR006016">
    <property type="entry name" value="UspA"/>
</dbReference>